<keyword evidence="1" id="KW-0862">Zinc</keyword>
<dbReference type="AlphaFoldDB" id="A0A7S4JKA3"/>
<dbReference type="PROSITE" id="PS50966">
    <property type="entry name" value="ZF_SWIM"/>
    <property type="match status" value="1"/>
</dbReference>
<sequence length="254" mass="27531">MDKRNPSMLKSLGAFIEYDGAVGILIEGKIRASMKGKLYDGAVAFTADSLIACSCSCKAGSEGKERITCVHTIVKLYMLYMFLIDCFLDHMVHELSAEWSQQKEDALDGGRREKMKIALRTIVSAAGLDEKLVGIDESKLKSATGILSAFTVGTEQRKLAPTPPDPLKLGPFRTLKSEIKSQVAAAAEIVEMAEEKKRKGAQDAARAAAGYVHPSASESARQPDGGSNSTSNCPAEEPENIQLNQLKIYLSWCQ</sequence>
<proteinExistence type="predicted"/>
<dbReference type="GO" id="GO:0008270">
    <property type="term" value="F:zinc ion binding"/>
    <property type="evidence" value="ECO:0007669"/>
    <property type="project" value="UniProtKB-KW"/>
</dbReference>
<evidence type="ECO:0000256" key="1">
    <source>
        <dbReference type="PROSITE-ProRule" id="PRU00325"/>
    </source>
</evidence>
<protein>
    <recommendedName>
        <fullName evidence="3">SWIM-type domain-containing protein</fullName>
    </recommendedName>
</protein>
<feature type="domain" description="SWIM-type" evidence="3">
    <location>
        <begin position="39"/>
        <end position="80"/>
    </location>
</feature>
<gene>
    <name evidence="4" type="ORF">OAUR00152_LOCUS29055</name>
</gene>
<dbReference type="EMBL" id="HBKQ01042125">
    <property type="protein sequence ID" value="CAE2266299.1"/>
    <property type="molecule type" value="Transcribed_RNA"/>
</dbReference>
<dbReference type="InterPro" id="IPR007527">
    <property type="entry name" value="Znf_SWIM"/>
</dbReference>
<keyword evidence="1" id="KW-0863">Zinc-finger</keyword>
<keyword evidence="1" id="KW-0479">Metal-binding</keyword>
<organism evidence="4">
    <name type="scientific">Odontella aurita</name>
    <dbReference type="NCBI Taxonomy" id="265563"/>
    <lineage>
        <taxon>Eukaryota</taxon>
        <taxon>Sar</taxon>
        <taxon>Stramenopiles</taxon>
        <taxon>Ochrophyta</taxon>
        <taxon>Bacillariophyta</taxon>
        <taxon>Mediophyceae</taxon>
        <taxon>Biddulphiophycidae</taxon>
        <taxon>Eupodiscales</taxon>
        <taxon>Odontellaceae</taxon>
        <taxon>Odontella</taxon>
    </lineage>
</organism>
<feature type="region of interest" description="Disordered" evidence="2">
    <location>
        <begin position="204"/>
        <end position="238"/>
    </location>
</feature>
<evidence type="ECO:0000259" key="3">
    <source>
        <dbReference type="PROSITE" id="PS50966"/>
    </source>
</evidence>
<evidence type="ECO:0000256" key="2">
    <source>
        <dbReference type="SAM" id="MobiDB-lite"/>
    </source>
</evidence>
<evidence type="ECO:0000313" key="4">
    <source>
        <dbReference type="EMBL" id="CAE2266299.1"/>
    </source>
</evidence>
<accession>A0A7S4JKA3</accession>
<reference evidence="4" key="1">
    <citation type="submission" date="2021-01" db="EMBL/GenBank/DDBJ databases">
        <authorList>
            <person name="Corre E."/>
            <person name="Pelletier E."/>
            <person name="Niang G."/>
            <person name="Scheremetjew M."/>
            <person name="Finn R."/>
            <person name="Kale V."/>
            <person name="Holt S."/>
            <person name="Cochrane G."/>
            <person name="Meng A."/>
            <person name="Brown T."/>
            <person name="Cohen L."/>
        </authorList>
    </citation>
    <scope>NUCLEOTIDE SEQUENCE</scope>
    <source>
        <strain evidence="4">Isolate 1302-5</strain>
    </source>
</reference>
<name>A0A7S4JKA3_9STRA</name>
<feature type="compositionally biased region" description="Polar residues" evidence="2">
    <location>
        <begin position="216"/>
        <end position="233"/>
    </location>
</feature>